<dbReference type="PANTHER" id="PTHR34587:SF2">
    <property type="entry name" value="G-PROTEIN COUPLED RECEPTORS FAMILY 1 PROFILE DOMAIN-CONTAINING PROTEIN"/>
    <property type="match status" value="1"/>
</dbReference>
<evidence type="ECO:0000256" key="2">
    <source>
        <dbReference type="SAM" id="SignalP"/>
    </source>
</evidence>
<dbReference type="InterPro" id="IPR053216">
    <property type="entry name" value="Appressorial_penetr-assoc"/>
</dbReference>
<dbReference type="STRING" id="703135.A0A2A9NUM4"/>
<evidence type="ECO:0000313" key="4">
    <source>
        <dbReference type="Proteomes" id="UP000242287"/>
    </source>
</evidence>
<dbReference type="OrthoDB" id="2336871at2759"/>
<evidence type="ECO:0000313" key="3">
    <source>
        <dbReference type="EMBL" id="PFH54685.1"/>
    </source>
</evidence>
<evidence type="ECO:0000256" key="1">
    <source>
        <dbReference type="SAM" id="MobiDB-lite"/>
    </source>
</evidence>
<organism evidence="3 4">
    <name type="scientific">Amanita thiersii Skay4041</name>
    <dbReference type="NCBI Taxonomy" id="703135"/>
    <lineage>
        <taxon>Eukaryota</taxon>
        <taxon>Fungi</taxon>
        <taxon>Dikarya</taxon>
        <taxon>Basidiomycota</taxon>
        <taxon>Agaricomycotina</taxon>
        <taxon>Agaricomycetes</taxon>
        <taxon>Agaricomycetidae</taxon>
        <taxon>Agaricales</taxon>
        <taxon>Pluteineae</taxon>
        <taxon>Amanitaceae</taxon>
        <taxon>Amanita</taxon>
    </lineage>
</organism>
<name>A0A2A9NUM4_9AGAR</name>
<keyword evidence="4" id="KW-1185">Reference proteome</keyword>
<sequence length="369" mass="37990">MKLAFYTNVLFMFSLLSAVSAQSVFVRQLDNQRRRNDGGRNNNNGGNGGNNNGGNGGNNNGGAGGDPQTSLTLDPAVIAQGFANDGQDVPTAGQVPSLTSTNNFINFCLTVPNLQITNGKQIQEGSCNPAPIGVIPSVGNMPSSKFVNPKNGGTIAANQDFQIQMAINNLETGNFVNAQENYFAAPQQVNAQGNIIGHSHVVVELLNSLDQTTPTDPTKFAFFKGLNDPAQNGVLTADVTDGLPAGAYRLCSINAAANHQPAIVPVAQHGSLDDCVYFTATEGGVNGNDGNNTGNTGGNTGINGGNAGNTGDNTGTNTGDNTGTNTGDNTGTNTGDNNGTNTGGNNGGRRGGRRGRRGQQNVNDKLVFF</sequence>
<feature type="signal peptide" evidence="2">
    <location>
        <begin position="1"/>
        <end position="21"/>
    </location>
</feature>
<proteinExistence type="predicted"/>
<accession>A0A2A9NUM4</accession>
<feature type="compositionally biased region" description="Gly residues" evidence="1">
    <location>
        <begin position="295"/>
        <end position="308"/>
    </location>
</feature>
<dbReference type="AlphaFoldDB" id="A0A2A9NUM4"/>
<dbReference type="EMBL" id="KZ301969">
    <property type="protein sequence ID" value="PFH54685.1"/>
    <property type="molecule type" value="Genomic_DNA"/>
</dbReference>
<feature type="region of interest" description="Disordered" evidence="1">
    <location>
        <begin position="286"/>
        <end position="369"/>
    </location>
</feature>
<feature type="region of interest" description="Disordered" evidence="1">
    <location>
        <begin position="31"/>
        <end position="70"/>
    </location>
</feature>
<feature type="compositionally biased region" description="Low complexity" evidence="1">
    <location>
        <begin position="309"/>
        <end position="340"/>
    </location>
</feature>
<reference evidence="3 4" key="1">
    <citation type="submission" date="2014-02" db="EMBL/GenBank/DDBJ databases">
        <title>Transposable element dynamics among asymbiotic and ectomycorrhizal Amanita fungi.</title>
        <authorList>
            <consortium name="DOE Joint Genome Institute"/>
            <person name="Hess J."/>
            <person name="Skrede I."/>
            <person name="Wolfe B."/>
            <person name="LaButti K."/>
            <person name="Ohm R.A."/>
            <person name="Grigoriev I.V."/>
            <person name="Pringle A."/>
        </authorList>
    </citation>
    <scope>NUCLEOTIDE SEQUENCE [LARGE SCALE GENOMIC DNA]</scope>
    <source>
        <strain evidence="3 4">SKay4041</strain>
    </source>
</reference>
<gene>
    <name evidence="3" type="ORF">AMATHDRAFT_52417</name>
</gene>
<dbReference type="PANTHER" id="PTHR34587">
    <property type="entry name" value="VWFA DOMAIN-CONTAINING PROTEIN"/>
    <property type="match status" value="1"/>
</dbReference>
<protein>
    <submittedName>
        <fullName evidence="3">Uncharacterized protein</fullName>
    </submittedName>
</protein>
<dbReference type="Proteomes" id="UP000242287">
    <property type="component" value="Unassembled WGS sequence"/>
</dbReference>
<feature type="compositionally biased region" description="Gly residues" evidence="1">
    <location>
        <begin position="45"/>
        <end position="65"/>
    </location>
</feature>
<keyword evidence="2" id="KW-0732">Signal</keyword>
<feature type="chain" id="PRO_5012134395" evidence="2">
    <location>
        <begin position="22"/>
        <end position="369"/>
    </location>
</feature>